<dbReference type="AlphaFoldDB" id="A0A4Q7YMC9"/>
<dbReference type="SMART" id="SM00327">
    <property type="entry name" value="VWA"/>
    <property type="match status" value="1"/>
</dbReference>
<keyword evidence="4" id="KW-1185">Reference proteome</keyword>
<reference evidence="3 4" key="1">
    <citation type="submission" date="2019-02" db="EMBL/GenBank/DDBJ databases">
        <title>Genomic Encyclopedia of Archaeal and Bacterial Type Strains, Phase II (KMG-II): from individual species to whole genera.</title>
        <authorList>
            <person name="Goeker M."/>
        </authorList>
    </citation>
    <scope>NUCLEOTIDE SEQUENCE [LARGE SCALE GENOMIC DNA]</scope>
    <source>
        <strain evidence="3 4">DSM 18101</strain>
    </source>
</reference>
<protein>
    <submittedName>
        <fullName evidence="3">Ca-activated chloride channel family protein</fullName>
    </submittedName>
</protein>
<evidence type="ECO:0000259" key="2">
    <source>
        <dbReference type="PROSITE" id="PS50234"/>
    </source>
</evidence>
<organism evidence="3 4">
    <name type="scientific">Edaphobacter modestus</name>
    <dbReference type="NCBI Taxonomy" id="388466"/>
    <lineage>
        <taxon>Bacteria</taxon>
        <taxon>Pseudomonadati</taxon>
        <taxon>Acidobacteriota</taxon>
        <taxon>Terriglobia</taxon>
        <taxon>Terriglobales</taxon>
        <taxon>Acidobacteriaceae</taxon>
        <taxon>Edaphobacter</taxon>
    </lineage>
</organism>
<dbReference type="Pfam" id="PF00092">
    <property type="entry name" value="VWA"/>
    <property type="match status" value="1"/>
</dbReference>
<dbReference type="Gene3D" id="3.40.50.410">
    <property type="entry name" value="von Willebrand factor, type A domain"/>
    <property type="match status" value="1"/>
</dbReference>
<feature type="domain" description="VWFA" evidence="2">
    <location>
        <begin position="81"/>
        <end position="264"/>
    </location>
</feature>
<dbReference type="CDD" id="cd00198">
    <property type="entry name" value="vWFA"/>
    <property type="match status" value="1"/>
</dbReference>
<feature type="signal peptide" evidence="1">
    <location>
        <begin position="1"/>
        <end position="19"/>
    </location>
</feature>
<keyword evidence="1" id="KW-0732">Signal</keyword>
<dbReference type="EMBL" id="SHKW01000001">
    <property type="protein sequence ID" value="RZU38892.1"/>
    <property type="molecule type" value="Genomic_DNA"/>
</dbReference>
<proteinExistence type="predicted"/>
<dbReference type="Proteomes" id="UP000292958">
    <property type="component" value="Unassembled WGS sequence"/>
</dbReference>
<dbReference type="InterPro" id="IPR036465">
    <property type="entry name" value="vWFA_dom_sf"/>
</dbReference>
<sequence>MRVAVTTTALLMTSIACLAQTVPEAPTTLRVSAKVVAVSAVVKAKDGTALTSLTKDDFTLKQDGKEQPIRYFSRGDDLPLNIVLMVDVSRSQRTLIGDEAIASDVFLRTMMRRPQDQAAFVQFDAEVTELQGMTSDPNRMHLIISALGMRKETAGATLLHDGVFAVTDRLLSKVHGRKAVILLTDGVDVGSRHSLKEAIEEAQRENVQVYSIFYSAWSGFSAPTGVPLPSTDGRETLKRFSERTGGRAFEVSPSLGLQAIFTRIAEDLSTQYELDYTPPPDTVAGRMHKLEVRAKHKGAIVQARDAFYAEP</sequence>
<feature type="chain" id="PRO_5021030726" evidence="1">
    <location>
        <begin position="20"/>
        <end position="311"/>
    </location>
</feature>
<dbReference type="PROSITE" id="PS51257">
    <property type="entry name" value="PROKAR_LIPOPROTEIN"/>
    <property type="match status" value="1"/>
</dbReference>
<dbReference type="InterPro" id="IPR002035">
    <property type="entry name" value="VWF_A"/>
</dbReference>
<evidence type="ECO:0000256" key="1">
    <source>
        <dbReference type="SAM" id="SignalP"/>
    </source>
</evidence>
<gene>
    <name evidence="3" type="ORF">BDD14_0196</name>
</gene>
<evidence type="ECO:0000313" key="4">
    <source>
        <dbReference type="Proteomes" id="UP000292958"/>
    </source>
</evidence>
<evidence type="ECO:0000313" key="3">
    <source>
        <dbReference type="EMBL" id="RZU38892.1"/>
    </source>
</evidence>
<dbReference type="SUPFAM" id="SSF53300">
    <property type="entry name" value="vWA-like"/>
    <property type="match status" value="1"/>
</dbReference>
<dbReference type="InterPro" id="IPR017802">
    <property type="entry name" value="VWFA-rel_acidobac-type"/>
</dbReference>
<name>A0A4Q7YMC9_9BACT</name>
<dbReference type="NCBIfam" id="TIGR03436">
    <property type="entry name" value="acidobact_VWFA"/>
    <property type="match status" value="1"/>
</dbReference>
<comment type="caution">
    <text evidence="3">The sequence shown here is derived from an EMBL/GenBank/DDBJ whole genome shotgun (WGS) entry which is preliminary data.</text>
</comment>
<accession>A0A4Q7YMC9</accession>
<dbReference type="PROSITE" id="PS50234">
    <property type="entry name" value="VWFA"/>
    <property type="match status" value="1"/>
</dbReference>